<protein>
    <submittedName>
        <fullName evidence="2">Uncharacterized protein</fullName>
    </submittedName>
</protein>
<proteinExistence type="predicted"/>
<dbReference type="EMBL" id="LBWR01000001">
    <property type="protein sequence ID" value="KKR12698.1"/>
    <property type="molecule type" value="Genomic_DNA"/>
</dbReference>
<name>A0A0G0NB63_9BACT</name>
<evidence type="ECO:0000313" key="2">
    <source>
        <dbReference type="EMBL" id="KKR12698.1"/>
    </source>
</evidence>
<comment type="caution">
    <text evidence="2">The sequence shown here is derived from an EMBL/GenBank/DDBJ whole genome shotgun (WGS) entry which is preliminary data.</text>
</comment>
<organism evidence="2 3">
    <name type="scientific">Candidatus Wolfebacteria bacterium GW2011_GWC2_39_22</name>
    <dbReference type="NCBI Taxonomy" id="1619013"/>
    <lineage>
        <taxon>Bacteria</taxon>
        <taxon>Candidatus Wolfeibacteriota</taxon>
    </lineage>
</organism>
<evidence type="ECO:0000256" key="1">
    <source>
        <dbReference type="SAM" id="Phobius"/>
    </source>
</evidence>
<keyword evidence="1" id="KW-0472">Membrane</keyword>
<keyword evidence="1" id="KW-1133">Transmembrane helix</keyword>
<feature type="transmembrane region" description="Helical" evidence="1">
    <location>
        <begin position="6"/>
        <end position="26"/>
    </location>
</feature>
<dbReference type="AlphaFoldDB" id="A0A0G0NB63"/>
<keyword evidence="1" id="KW-0812">Transmembrane</keyword>
<dbReference type="Proteomes" id="UP000034665">
    <property type="component" value="Unassembled WGS sequence"/>
</dbReference>
<sequence>MKKEVSIFLTIAVVAVVGYGIVQLLPDKTDEGVIKKQDMYGNAELGFAFEYPTGANGYVLEERDPLDIEDIVVRTVTLMRSEDYVNIKNIPIGSEGPPMISVMVVKNDKKQPLRTWAESAIAFSNIHLKTTDVVETTINGIQAIRYMADGLYASDTAVVIHGEYAYVFTGQFLDAQSDLRNDFQPLLDSVRFIPKTN</sequence>
<reference evidence="2 3" key="1">
    <citation type="journal article" date="2015" name="Nature">
        <title>rRNA introns, odd ribosomes, and small enigmatic genomes across a large radiation of phyla.</title>
        <authorList>
            <person name="Brown C.T."/>
            <person name="Hug L.A."/>
            <person name="Thomas B.C."/>
            <person name="Sharon I."/>
            <person name="Castelle C.J."/>
            <person name="Singh A."/>
            <person name="Wilkins M.J."/>
            <person name="Williams K.H."/>
            <person name="Banfield J.F."/>
        </authorList>
    </citation>
    <scope>NUCLEOTIDE SEQUENCE [LARGE SCALE GENOMIC DNA]</scope>
</reference>
<dbReference type="STRING" id="1619013.UT41_C0001G0242"/>
<evidence type="ECO:0000313" key="3">
    <source>
        <dbReference type="Proteomes" id="UP000034665"/>
    </source>
</evidence>
<gene>
    <name evidence="2" type="ORF">UT41_C0001G0242</name>
</gene>
<accession>A0A0G0NB63</accession>